<evidence type="ECO:0000313" key="3">
    <source>
        <dbReference type="Proteomes" id="UP000502508"/>
    </source>
</evidence>
<dbReference type="InterPro" id="IPR057679">
    <property type="entry name" value="DUF7919"/>
</dbReference>
<dbReference type="Pfam" id="PF25535">
    <property type="entry name" value="DUF7919"/>
    <property type="match status" value="1"/>
</dbReference>
<gene>
    <name evidence="2" type="ORF">Pflav_011720</name>
</gene>
<sequence length="165" mass="18617">MAFFEDLSAHQYRDMDVISFNWGWLSFRPRYDRINVGWLDAPHPFEQGPIPDGFAAALLDIIAGPRTNVMRGYHDCSFCPQRSMSSIPTADHATGTLVLGHSEIRVPSTRRDTMFAAPSLIVHYVTVHAYRPPSPFIAAVQQHDPNWTTEPSPWIPADAQRITLD</sequence>
<feature type="domain" description="DUF7919" evidence="1">
    <location>
        <begin position="3"/>
        <end position="140"/>
    </location>
</feature>
<protein>
    <recommendedName>
        <fullName evidence="1">DUF7919 domain-containing protein</fullName>
    </recommendedName>
</protein>
<dbReference type="Proteomes" id="UP000502508">
    <property type="component" value="Chromosome"/>
</dbReference>
<dbReference type="RefSeq" id="WP_173034256.1">
    <property type="nucleotide sequence ID" value="NZ_AP022870.1"/>
</dbReference>
<evidence type="ECO:0000313" key="2">
    <source>
        <dbReference type="EMBL" id="BCB74762.1"/>
    </source>
</evidence>
<dbReference type="EMBL" id="AP022870">
    <property type="protein sequence ID" value="BCB74762.1"/>
    <property type="molecule type" value="Genomic_DNA"/>
</dbReference>
<proteinExistence type="predicted"/>
<dbReference type="AlphaFoldDB" id="A0A6F8XLR6"/>
<name>A0A6F8XLR6_9ACTN</name>
<reference evidence="2 3" key="2">
    <citation type="submission" date="2020-03" db="EMBL/GenBank/DDBJ databases">
        <authorList>
            <person name="Ichikawa N."/>
            <person name="Kimura A."/>
            <person name="Kitahashi Y."/>
            <person name="Uohara A."/>
        </authorList>
    </citation>
    <scope>NUCLEOTIDE SEQUENCE [LARGE SCALE GENOMIC DNA]</scope>
    <source>
        <strain evidence="2 3">NBRC 107702</strain>
    </source>
</reference>
<keyword evidence="3" id="KW-1185">Reference proteome</keyword>
<dbReference type="KEGG" id="pfla:Pflav_011720"/>
<accession>A0A6F8XLR6</accession>
<evidence type="ECO:0000259" key="1">
    <source>
        <dbReference type="Pfam" id="PF25535"/>
    </source>
</evidence>
<reference evidence="2 3" key="1">
    <citation type="submission" date="2020-03" db="EMBL/GenBank/DDBJ databases">
        <title>Whole genome shotgun sequence of Phytohabitans flavus NBRC 107702.</title>
        <authorList>
            <person name="Komaki H."/>
            <person name="Tamura T."/>
        </authorList>
    </citation>
    <scope>NUCLEOTIDE SEQUENCE [LARGE SCALE GENOMIC DNA]</scope>
    <source>
        <strain evidence="2 3">NBRC 107702</strain>
    </source>
</reference>
<organism evidence="2 3">
    <name type="scientific">Phytohabitans flavus</name>
    <dbReference type="NCBI Taxonomy" id="1076124"/>
    <lineage>
        <taxon>Bacteria</taxon>
        <taxon>Bacillati</taxon>
        <taxon>Actinomycetota</taxon>
        <taxon>Actinomycetes</taxon>
        <taxon>Micromonosporales</taxon>
        <taxon>Micromonosporaceae</taxon>
    </lineage>
</organism>